<protein>
    <recommendedName>
        <fullName evidence="4">Beta-lactamase-related domain-containing protein</fullName>
    </recommendedName>
</protein>
<accession>A0A179IM46</accession>
<reference evidence="2 3" key="1">
    <citation type="submission" date="2016-03" db="EMBL/GenBank/DDBJ databases">
        <title>Fine-scale spatial genetic structure of a fungal parasite of coffee scale insects.</title>
        <authorList>
            <person name="Jackson D."/>
            <person name="Zemenick K.A."/>
            <person name="Malloure B."/>
            <person name="Quandt C.A."/>
            <person name="James T.Y."/>
        </authorList>
    </citation>
    <scope>NUCLEOTIDE SEQUENCE [LARGE SCALE GENOMIC DNA]</scope>
    <source>
        <strain evidence="2 3">UM487</strain>
    </source>
</reference>
<name>A0A179IM46_CORDF</name>
<feature type="non-terminal residue" evidence="2">
    <location>
        <position position="91"/>
    </location>
</feature>
<proteinExistence type="predicted"/>
<dbReference type="OrthoDB" id="5946976at2759"/>
<dbReference type="InterPro" id="IPR012338">
    <property type="entry name" value="Beta-lactam/transpept-like"/>
</dbReference>
<evidence type="ECO:0000313" key="3">
    <source>
        <dbReference type="Proteomes" id="UP000243081"/>
    </source>
</evidence>
<dbReference type="EMBL" id="LUKN01000512">
    <property type="protein sequence ID" value="OAR02780.1"/>
    <property type="molecule type" value="Genomic_DNA"/>
</dbReference>
<comment type="caution">
    <text evidence="2">The sequence shown here is derived from an EMBL/GenBank/DDBJ whole genome shotgun (WGS) entry which is preliminary data.</text>
</comment>
<evidence type="ECO:0008006" key="4">
    <source>
        <dbReference type="Google" id="ProtNLM"/>
    </source>
</evidence>
<dbReference type="AlphaFoldDB" id="A0A179IM46"/>
<organism evidence="2 3">
    <name type="scientific">Cordyceps confragosa</name>
    <name type="common">Lecanicillium lecanii</name>
    <dbReference type="NCBI Taxonomy" id="2714763"/>
    <lineage>
        <taxon>Eukaryota</taxon>
        <taxon>Fungi</taxon>
        <taxon>Dikarya</taxon>
        <taxon>Ascomycota</taxon>
        <taxon>Pezizomycotina</taxon>
        <taxon>Sordariomycetes</taxon>
        <taxon>Hypocreomycetidae</taxon>
        <taxon>Hypocreales</taxon>
        <taxon>Cordycipitaceae</taxon>
        <taxon>Akanthomyces</taxon>
    </lineage>
</organism>
<feature type="chain" id="PRO_5008104584" description="Beta-lactamase-related domain-containing protein" evidence="1">
    <location>
        <begin position="19"/>
        <end position="91"/>
    </location>
</feature>
<dbReference type="SUPFAM" id="SSF56601">
    <property type="entry name" value="beta-lactamase/transpeptidase-like"/>
    <property type="match status" value="1"/>
</dbReference>
<evidence type="ECO:0000256" key="1">
    <source>
        <dbReference type="SAM" id="SignalP"/>
    </source>
</evidence>
<gene>
    <name evidence="2" type="ORF">LLEC1_07920</name>
</gene>
<dbReference type="Gene3D" id="3.40.710.10">
    <property type="entry name" value="DD-peptidase/beta-lactamase superfamily"/>
    <property type="match status" value="1"/>
</dbReference>
<keyword evidence="1" id="KW-0732">Signal</keyword>
<dbReference type="Proteomes" id="UP000243081">
    <property type="component" value="Unassembled WGS sequence"/>
</dbReference>
<keyword evidence="3" id="KW-1185">Reference proteome</keyword>
<sequence length="91" mass="9566">MVSLRNTVLALAVAFAHAAQGSGSQKPVLLKNGSSGNPLNGDIAKFVAESLDTWRVPGMAVGVVDGDHIYTEGYGYATLPDVRATADTLWY</sequence>
<evidence type="ECO:0000313" key="2">
    <source>
        <dbReference type="EMBL" id="OAR02780.1"/>
    </source>
</evidence>
<feature type="signal peptide" evidence="1">
    <location>
        <begin position="1"/>
        <end position="18"/>
    </location>
</feature>